<dbReference type="InterPro" id="IPR036770">
    <property type="entry name" value="Ankyrin_rpt-contain_sf"/>
</dbReference>
<dbReference type="Gene3D" id="1.20.5.190">
    <property type="match status" value="1"/>
</dbReference>
<evidence type="ECO:0000256" key="6">
    <source>
        <dbReference type="ARBA" id="ARBA00022860"/>
    </source>
</evidence>
<dbReference type="SUPFAM" id="SSF52540">
    <property type="entry name" value="P-loop containing nucleoside triphosphate hydrolases"/>
    <property type="match status" value="1"/>
</dbReference>
<keyword evidence="9 15" id="KW-0040">ANK repeat</keyword>
<evidence type="ECO:0000256" key="14">
    <source>
        <dbReference type="ARBA" id="ARBA00023242"/>
    </source>
</evidence>
<feature type="domain" description="CG-1" evidence="16">
    <location>
        <begin position="15"/>
        <end position="141"/>
    </location>
</feature>
<evidence type="ECO:0000256" key="3">
    <source>
        <dbReference type="ARBA" id="ARBA00022553"/>
    </source>
</evidence>
<dbReference type="GO" id="GO:0005634">
    <property type="term" value="C:nucleus"/>
    <property type="evidence" value="ECO:0000318"/>
    <property type="project" value="GO_Central"/>
</dbReference>
<dbReference type="GO" id="GO:0006357">
    <property type="term" value="P:regulation of transcription by RNA polymerase II"/>
    <property type="evidence" value="ECO:0000318"/>
    <property type="project" value="GO_Central"/>
</dbReference>
<evidence type="ECO:0000256" key="12">
    <source>
        <dbReference type="ARBA" id="ARBA00023159"/>
    </source>
</evidence>
<dbReference type="Proteomes" id="UP000091857">
    <property type="component" value="Chromosome 3"/>
</dbReference>
<dbReference type="PROSITE" id="PS50096">
    <property type="entry name" value="IQ"/>
    <property type="match status" value="3"/>
</dbReference>
<dbReference type="GO" id="GO:0003712">
    <property type="term" value="F:transcription coregulator activity"/>
    <property type="evidence" value="ECO:0000318"/>
    <property type="project" value="GO_Central"/>
</dbReference>
<keyword evidence="8" id="KW-0346">Stress response</keyword>
<keyword evidence="3" id="KW-0597">Phosphoprotein</keyword>
<dbReference type="InterPro" id="IPR005559">
    <property type="entry name" value="CG-1_dom"/>
</dbReference>
<evidence type="ECO:0000256" key="11">
    <source>
        <dbReference type="ARBA" id="ARBA00023125"/>
    </source>
</evidence>
<organism evidence="17 18">
    <name type="scientific">Manihot esculenta</name>
    <name type="common">Cassava</name>
    <name type="synonym">Jatropha manihot</name>
    <dbReference type="NCBI Taxonomy" id="3983"/>
    <lineage>
        <taxon>Eukaryota</taxon>
        <taxon>Viridiplantae</taxon>
        <taxon>Streptophyta</taxon>
        <taxon>Embryophyta</taxon>
        <taxon>Tracheophyta</taxon>
        <taxon>Spermatophyta</taxon>
        <taxon>Magnoliopsida</taxon>
        <taxon>eudicotyledons</taxon>
        <taxon>Gunneridae</taxon>
        <taxon>Pentapetalae</taxon>
        <taxon>rosids</taxon>
        <taxon>fabids</taxon>
        <taxon>Malpighiales</taxon>
        <taxon>Euphorbiaceae</taxon>
        <taxon>Crotonoideae</taxon>
        <taxon>Manihoteae</taxon>
        <taxon>Manihot</taxon>
    </lineage>
</organism>
<proteinExistence type="inferred from homology"/>
<dbReference type="SMR" id="A0A2C9WBS0"/>
<dbReference type="SUPFAM" id="SSF48403">
    <property type="entry name" value="Ankyrin repeat"/>
    <property type="match status" value="1"/>
</dbReference>
<keyword evidence="7" id="KW-0805">Transcription regulation</keyword>
<dbReference type="FunFam" id="1.20.5.190:FF:000003">
    <property type="entry name" value="Calmodulin-binding transcription activator 2"/>
    <property type="match status" value="1"/>
</dbReference>
<protein>
    <recommendedName>
        <fullName evidence="16">CG-1 domain-containing protein</fullName>
    </recommendedName>
</protein>
<dbReference type="Gene3D" id="1.25.40.20">
    <property type="entry name" value="Ankyrin repeat-containing domain"/>
    <property type="match status" value="1"/>
</dbReference>
<dbReference type="FunFam" id="2.60.40.10:FF:000314">
    <property type="entry name" value="Calmodulin-binding transcription activator 2"/>
    <property type="match status" value="1"/>
</dbReference>
<dbReference type="GO" id="GO:0005516">
    <property type="term" value="F:calmodulin binding"/>
    <property type="evidence" value="ECO:0007669"/>
    <property type="project" value="UniProtKB-KW"/>
</dbReference>
<dbReference type="PROSITE" id="PS51437">
    <property type="entry name" value="CG_1"/>
    <property type="match status" value="1"/>
</dbReference>
<dbReference type="InterPro" id="IPR002110">
    <property type="entry name" value="Ankyrin_rpt"/>
</dbReference>
<evidence type="ECO:0000256" key="2">
    <source>
        <dbReference type="ARBA" id="ARBA00008267"/>
    </source>
</evidence>
<evidence type="ECO:0000256" key="4">
    <source>
        <dbReference type="ARBA" id="ARBA00022737"/>
    </source>
</evidence>
<dbReference type="Pfam" id="PF03859">
    <property type="entry name" value="CG-1"/>
    <property type="match status" value="1"/>
</dbReference>
<dbReference type="Gramene" id="Manes.03G210600.1.v8.1">
    <property type="protein sequence ID" value="Manes.03G210600.1.v8.1.CDS"/>
    <property type="gene ID" value="Manes.03G210600.v8.1"/>
</dbReference>
<dbReference type="GO" id="GO:0009409">
    <property type="term" value="P:response to cold"/>
    <property type="evidence" value="ECO:0007669"/>
    <property type="project" value="UniProtKB-ARBA"/>
</dbReference>
<keyword evidence="13" id="KW-0804">Transcription</keyword>
<evidence type="ECO:0000256" key="8">
    <source>
        <dbReference type="ARBA" id="ARBA00023016"/>
    </source>
</evidence>
<gene>
    <name evidence="17" type="ORF">MANES_03G210600v8</name>
</gene>
<keyword evidence="11" id="KW-0238">DNA-binding</keyword>
<dbReference type="SUPFAM" id="SSF81296">
    <property type="entry name" value="E set domains"/>
    <property type="match status" value="1"/>
</dbReference>
<dbReference type="InterPro" id="IPR027417">
    <property type="entry name" value="P-loop_NTPase"/>
</dbReference>
<dbReference type="Gene3D" id="2.60.40.10">
    <property type="entry name" value="Immunoglobulins"/>
    <property type="match status" value="1"/>
</dbReference>
<keyword evidence="18" id="KW-1185">Reference proteome</keyword>
<dbReference type="Pfam" id="PF01833">
    <property type="entry name" value="TIG"/>
    <property type="match status" value="1"/>
</dbReference>
<feature type="repeat" description="ANK" evidence="15">
    <location>
        <begin position="669"/>
        <end position="701"/>
    </location>
</feature>
<dbReference type="AlphaFoldDB" id="A0A2C9WBS0"/>
<dbReference type="CDD" id="cd23767">
    <property type="entry name" value="IQCD"/>
    <property type="match status" value="1"/>
</dbReference>
<dbReference type="InterPro" id="IPR000048">
    <property type="entry name" value="IQ_motif_EF-hand-BS"/>
</dbReference>
<comment type="similarity">
    <text evidence="2">Belongs to the CAMTA family.</text>
</comment>
<dbReference type="SMART" id="SM01076">
    <property type="entry name" value="CG-1"/>
    <property type="match status" value="1"/>
</dbReference>
<dbReference type="EMBL" id="CM004389">
    <property type="protein sequence ID" value="OAY56208.1"/>
    <property type="molecule type" value="Genomic_DNA"/>
</dbReference>
<comment type="subcellular location">
    <subcellularLocation>
        <location evidence="1">Nucleus</location>
    </subcellularLocation>
</comment>
<dbReference type="PROSITE" id="PS50297">
    <property type="entry name" value="ANK_REP_REGION"/>
    <property type="match status" value="1"/>
</dbReference>
<keyword evidence="14" id="KW-0539">Nucleus</keyword>
<accession>A0A2C9WBS0</accession>
<name>A0A2C9WBS0_MANES</name>
<sequence length="991" mass="111309">MAETRRYFPNQPLDLEQILEEAKHRWLRPNEILEILRNYQRFKLTPEPPIQPSAGSLFLFDRKALRYFRKDGHRWRKKKDGKTVREAHEKLKAGSVDVLHCYYAHGEDNDSFQRRCYWMLDGKLEHIVLVHYREVKEGYRSGVSHLLADRGTQVESPQPISAPSIAQTSSPAFTAQMSFASNPNEIERNGQTLSSEFEDVDSRDNVGACLTEQKIGSVSHNASLLAAEVEGFTMLSTNGVKFDHSTESSLWAEIPGSSKNAYHVHDQKFYVGQPRGADVITRKLTYSRIDSDVPDSVATGDRLINDVDDQAQAAIPQRSIQEHDFKLVPNSQFHDHSGSQTAASIAQVDNKPKDGGASTNELGELKKLDSFGRWMDKEIGGDCDDSLMASDSGNYWNTLGTENEDKEVSSLSHHMQLDIESLGPSLSQEQLFSIRDFSPDWAYSGVETKVLIVGTFLGSKKFSSETKWGCMFGEIEVSAEVLTDNVIRCQAPLHATGQVPFYVTCRNRLACSEVREFEYRENASRVASISNSSLQEEEQRFLVRLAKLLHLGLEKKWLNCSIERCSKCKIRSTLYSMRNNIDNELARAKESWMVSEVNFTDARDKFIQSLLSDKLFEWLVCKVHGEGKGPDMLDGEGQGVIHLTAGLGYQWAMGLIVAASNNPNFRDAQGRTGLHWASYFGREETVIELVRLGVDPTLVDDPTSAFPGGQTAADLASSQGHKGIAGFLAEAFLTSHLSSLNIKENITDTIDATIAAEKPTEAAAQVAFPLDGGADDGFSLKGTLAAVRKSTLAAALIQAAYRSSSFRYRQFPKSNDDSEVSLDLAALGPLNKYQRRSDFEDYLHSAAARIQQKYRGWKGRKEFLKIRNRIVKIQAHVRGRQVRRQYKKVIWSVSIVEKAILRWRRKRSGLRGFRLEKLCGDVIQGTEKTDEYEFLRIGRKQKFAGVEKALARVKSMVRDPVARDQYMRLVTKSENLKMNNGEINVSPQDLS</sequence>
<keyword evidence="6" id="KW-0112">Calmodulin-binding</keyword>
<dbReference type="InterPro" id="IPR014756">
    <property type="entry name" value="Ig_E-set"/>
</dbReference>
<keyword evidence="12" id="KW-0010">Activator</keyword>
<evidence type="ECO:0000256" key="1">
    <source>
        <dbReference type="ARBA" id="ARBA00004123"/>
    </source>
</evidence>
<dbReference type="PROSITE" id="PS50088">
    <property type="entry name" value="ANK_REPEAT"/>
    <property type="match status" value="1"/>
</dbReference>
<dbReference type="SMART" id="SM00248">
    <property type="entry name" value="ANK"/>
    <property type="match status" value="2"/>
</dbReference>
<evidence type="ECO:0000256" key="15">
    <source>
        <dbReference type="PROSITE-ProRule" id="PRU00023"/>
    </source>
</evidence>
<keyword evidence="4" id="KW-0677">Repeat</keyword>
<dbReference type="SMART" id="SM00015">
    <property type="entry name" value="IQ"/>
    <property type="match status" value="2"/>
</dbReference>
<evidence type="ECO:0000256" key="7">
    <source>
        <dbReference type="ARBA" id="ARBA00023015"/>
    </source>
</evidence>
<keyword evidence="5" id="KW-0106">Calcium</keyword>
<keyword evidence="10" id="KW-0175">Coiled coil</keyword>
<evidence type="ECO:0000259" key="16">
    <source>
        <dbReference type="PROSITE" id="PS51437"/>
    </source>
</evidence>
<dbReference type="Pfam" id="PF00612">
    <property type="entry name" value="IQ"/>
    <property type="match status" value="2"/>
</dbReference>
<dbReference type="OrthoDB" id="407555at2759"/>
<reference evidence="18" key="1">
    <citation type="journal article" date="2016" name="Nat. Biotechnol.">
        <title>Sequencing wild and cultivated cassava and related species reveals extensive interspecific hybridization and genetic diversity.</title>
        <authorList>
            <person name="Bredeson J.V."/>
            <person name="Lyons J.B."/>
            <person name="Prochnik S.E."/>
            <person name="Wu G.A."/>
            <person name="Ha C.M."/>
            <person name="Edsinger-Gonzales E."/>
            <person name="Grimwood J."/>
            <person name="Schmutz J."/>
            <person name="Rabbi I.Y."/>
            <person name="Egesi C."/>
            <person name="Nauluvula P."/>
            <person name="Lebot V."/>
            <person name="Ndunguru J."/>
            <person name="Mkamilo G."/>
            <person name="Bart R.S."/>
            <person name="Setter T.L."/>
            <person name="Gleadow R.M."/>
            <person name="Kulakow P."/>
            <person name="Ferguson M.E."/>
            <person name="Rounsley S."/>
            <person name="Rokhsar D.S."/>
        </authorList>
    </citation>
    <scope>NUCLEOTIDE SEQUENCE [LARGE SCALE GENOMIC DNA]</scope>
    <source>
        <strain evidence="18">cv. AM560-2</strain>
    </source>
</reference>
<comment type="caution">
    <text evidence="17">The sequence shown here is derived from an EMBL/GenBank/DDBJ whole genome shotgun (WGS) entry which is preliminary data.</text>
</comment>
<evidence type="ECO:0000313" key="18">
    <source>
        <dbReference type="Proteomes" id="UP000091857"/>
    </source>
</evidence>
<evidence type="ECO:0000256" key="9">
    <source>
        <dbReference type="ARBA" id="ARBA00023043"/>
    </source>
</evidence>
<evidence type="ECO:0000256" key="13">
    <source>
        <dbReference type="ARBA" id="ARBA00023163"/>
    </source>
</evidence>
<dbReference type="InterPro" id="IPR013783">
    <property type="entry name" value="Ig-like_fold"/>
</dbReference>
<evidence type="ECO:0000313" key="17">
    <source>
        <dbReference type="EMBL" id="OAY56208.1"/>
    </source>
</evidence>
<dbReference type="InterPro" id="IPR002909">
    <property type="entry name" value="IPT_dom"/>
</dbReference>
<dbReference type="PANTHER" id="PTHR23335">
    <property type="entry name" value="CALMODULIN-BINDING TRANSCRIPTION ACTIVATOR CAMTA"/>
    <property type="match status" value="1"/>
</dbReference>
<dbReference type="GO" id="GO:0003690">
    <property type="term" value="F:double-stranded DNA binding"/>
    <property type="evidence" value="ECO:0000318"/>
    <property type="project" value="GO_Central"/>
</dbReference>
<evidence type="ECO:0000256" key="10">
    <source>
        <dbReference type="ARBA" id="ARBA00023054"/>
    </source>
</evidence>
<dbReference type="STRING" id="3983.A0A2C9WBS0"/>
<dbReference type="PANTHER" id="PTHR23335:SF0">
    <property type="entry name" value="CALMODULIN-BINDING TRANSCRIPTION ACTIVATOR 2-LIKE ISOFORM X1"/>
    <property type="match status" value="1"/>
</dbReference>
<evidence type="ECO:0000256" key="5">
    <source>
        <dbReference type="ARBA" id="ARBA00022837"/>
    </source>
</evidence>